<evidence type="ECO:0000256" key="1">
    <source>
        <dbReference type="SAM" id="MobiDB-lite"/>
    </source>
</evidence>
<evidence type="ECO:0000313" key="2">
    <source>
        <dbReference type="EMBL" id="PVD37327.1"/>
    </source>
</evidence>
<dbReference type="PANTHER" id="PTHR21520:SF2">
    <property type="entry name" value="GLUTAMATE-RICH PROTEIN 2"/>
    <property type="match status" value="1"/>
</dbReference>
<evidence type="ECO:0000313" key="3">
    <source>
        <dbReference type="Proteomes" id="UP000245119"/>
    </source>
</evidence>
<feature type="region of interest" description="Disordered" evidence="1">
    <location>
        <begin position="140"/>
        <end position="177"/>
    </location>
</feature>
<reference evidence="2 3" key="1">
    <citation type="submission" date="2018-04" db="EMBL/GenBank/DDBJ databases">
        <title>The genome of golden apple snail Pomacea canaliculata provides insight into stress tolerance and invasive adaptation.</title>
        <authorList>
            <person name="Liu C."/>
            <person name="Liu B."/>
            <person name="Ren Y."/>
            <person name="Zhang Y."/>
            <person name="Wang H."/>
            <person name="Li S."/>
            <person name="Jiang F."/>
            <person name="Yin L."/>
            <person name="Zhang G."/>
            <person name="Qian W."/>
            <person name="Fan W."/>
        </authorList>
    </citation>
    <scope>NUCLEOTIDE SEQUENCE [LARGE SCALE GENOMIC DNA]</scope>
    <source>
        <strain evidence="2">SZHN2017</strain>
        <tissue evidence="2">Muscle</tissue>
    </source>
</reference>
<feature type="region of interest" description="Disordered" evidence="1">
    <location>
        <begin position="274"/>
        <end position="300"/>
    </location>
</feature>
<dbReference type="AlphaFoldDB" id="A0A2T7PVC3"/>
<dbReference type="EMBL" id="PZQS01000002">
    <property type="protein sequence ID" value="PVD37327.1"/>
    <property type="molecule type" value="Genomic_DNA"/>
</dbReference>
<organism evidence="2 3">
    <name type="scientific">Pomacea canaliculata</name>
    <name type="common">Golden apple snail</name>
    <dbReference type="NCBI Taxonomy" id="400727"/>
    <lineage>
        <taxon>Eukaryota</taxon>
        <taxon>Metazoa</taxon>
        <taxon>Spiralia</taxon>
        <taxon>Lophotrochozoa</taxon>
        <taxon>Mollusca</taxon>
        <taxon>Gastropoda</taxon>
        <taxon>Caenogastropoda</taxon>
        <taxon>Architaenioglossa</taxon>
        <taxon>Ampullarioidea</taxon>
        <taxon>Ampullariidae</taxon>
        <taxon>Pomacea</taxon>
    </lineage>
</organism>
<dbReference type="PANTHER" id="PTHR21520">
    <property type="entry name" value="GLUTAMATE-RICH PROTEIN 2"/>
    <property type="match status" value="1"/>
</dbReference>
<dbReference type="OrthoDB" id="9950633at2759"/>
<feature type="region of interest" description="Disordered" evidence="1">
    <location>
        <begin position="80"/>
        <end position="123"/>
    </location>
</feature>
<feature type="compositionally biased region" description="Basic and acidic residues" evidence="1">
    <location>
        <begin position="97"/>
        <end position="110"/>
    </location>
</feature>
<sequence length="485" mass="54472">MPNSNCYVIASQIYVRCAQDVKRQGRPVVSSHSARSKYFPIKPALIRWVGVDDIVQDNGILTALHTTLTTIRKADLDQLPSEMSAKNKPLSKQTYEAARDEEKRGNDDISVKYPRPGSGHLKQSRALSSLSMEILVPAGGDLWPSSGPSSPQNRLDPRSKSNIGQAPPRADSIPRVGTPTKYITLTAVKRKQESETPFRPELDWREFTHSTQQAVDGANSKTQTISSARCRYTEDEKSAPDSNLQVDRMSTNPKMLTSLTSDSQSLNADNQFSTSKFCDESSDDGDVNNDVADNDREEKEMQKAPNELLLEFLQCLMKKDYVTAEKLCRMILIFEPDNPEALKFHPIILEKIKLESSDEDNSSSDESFIDSVPRPDSGIAGLWHHQLQIQLYSMLISGYWFCCPTRNPRRHHEAPTSSHNCLKVEVVLPLNGVYWQKYTGLTHQLTASEGCQVSSFQQYNGGHKSPRFKGTTENLSAKYLRLHYT</sequence>
<keyword evidence="3" id="KW-1185">Reference proteome</keyword>
<dbReference type="Proteomes" id="UP000245119">
    <property type="component" value="Linkage Group LG2"/>
</dbReference>
<name>A0A2T7PVC3_POMCA</name>
<dbReference type="STRING" id="400727.A0A2T7PVC3"/>
<accession>A0A2T7PVC3</accession>
<comment type="caution">
    <text evidence="2">The sequence shown here is derived from an EMBL/GenBank/DDBJ whole genome shotgun (WGS) entry which is preliminary data.</text>
</comment>
<protein>
    <recommendedName>
        <fullName evidence="4">Glutamate-rich protein 2</fullName>
    </recommendedName>
</protein>
<evidence type="ECO:0008006" key="4">
    <source>
        <dbReference type="Google" id="ProtNLM"/>
    </source>
</evidence>
<proteinExistence type="predicted"/>
<dbReference type="InterPro" id="IPR026703">
    <property type="entry name" value="ERICH2"/>
</dbReference>
<gene>
    <name evidence="2" type="ORF">C0Q70_04326</name>
</gene>